<feature type="domain" description="Reverse transcriptase" evidence="1">
    <location>
        <begin position="114"/>
        <end position="383"/>
    </location>
</feature>
<evidence type="ECO:0000313" key="3">
    <source>
        <dbReference type="WBParaSite" id="PSU_v2.g18243.t1"/>
    </source>
</evidence>
<dbReference type="SUPFAM" id="SSF56672">
    <property type="entry name" value="DNA/RNA polymerases"/>
    <property type="match status" value="1"/>
</dbReference>
<evidence type="ECO:0000259" key="1">
    <source>
        <dbReference type="PROSITE" id="PS50878"/>
    </source>
</evidence>
<dbReference type="WBParaSite" id="PSU_v2.g18243.t1">
    <property type="protein sequence ID" value="PSU_v2.g18243.t1"/>
    <property type="gene ID" value="PSU_v2.g18243"/>
</dbReference>
<organism evidence="2 3">
    <name type="scientific">Panagrolaimus superbus</name>
    <dbReference type="NCBI Taxonomy" id="310955"/>
    <lineage>
        <taxon>Eukaryota</taxon>
        <taxon>Metazoa</taxon>
        <taxon>Ecdysozoa</taxon>
        <taxon>Nematoda</taxon>
        <taxon>Chromadorea</taxon>
        <taxon>Rhabditida</taxon>
        <taxon>Tylenchina</taxon>
        <taxon>Panagrolaimomorpha</taxon>
        <taxon>Panagrolaimoidea</taxon>
        <taxon>Panagrolaimidae</taxon>
        <taxon>Panagrolaimus</taxon>
    </lineage>
</organism>
<reference evidence="3" key="1">
    <citation type="submission" date="2022-11" db="UniProtKB">
        <authorList>
            <consortium name="WormBaseParasite"/>
        </authorList>
    </citation>
    <scope>IDENTIFICATION</scope>
</reference>
<dbReference type="PANTHER" id="PTHR33332">
    <property type="entry name" value="REVERSE TRANSCRIPTASE DOMAIN-CONTAINING PROTEIN"/>
    <property type="match status" value="1"/>
</dbReference>
<dbReference type="InterPro" id="IPR043502">
    <property type="entry name" value="DNA/RNA_pol_sf"/>
</dbReference>
<dbReference type="PROSITE" id="PS50878">
    <property type="entry name" value="RT_POL"/>
    <property type="match status" value="1"/>
</dbReference>
<keyword evidence="2" id="KW-1185">Reference proteome</keyword>
<proteinExistence type="predicted"/>
<dbReference type="PRINTS" id="PR01345">
    <property type="entry name" value="CERVTRCPTASE"/>
</dbReference>
<dbReference type="AlphaFoldDB" id="A0A914YHH1"/>
<dbReference type="Proteomes" id="UP000887577">
    <property type="component" value="Unplaced"/>
</dbReference>
<name>A0A914YHH1_9BILA</name>
<dbReference type="CDD" id="cd01650">
    <property type="entry name" value="RT_nLTR_like"/>
    <property type="match status" value="1"/>
</dbReference>
<dbReference type="Pfam" id="PF00078">
    <property type="entry name" value="RVT_1"/>
    <property type="match status" value="1"/>
</dbReference>
<dbReference type="InterPro" id="IPR000477">
    <property type="entry name" value="RT_dom"/>
</dbReference>
<protein>
    <submittedName>
        <fullName evidence="3">Reverse transcriptase domain-containing protein</fullName>
    </submittedName>
</protein>
<sequence length="579" mass="67043">MYSYVSSLVKNKHPPIPVLKSGDQIFIEDQQKAQKFCEYFKSVYNTNTTVSDEQMPYIDGEIILENITFNREMIKEQLKKCSNKNINGPDGIPGIILKKCRNIISLPLTYLFNQMISKGEVPKEFLLSHVTPIPKIPNPKNFNDYRPISGSSDIFKTFERVLKIYILQHLKEINFLPKQQFGFRNGYSTTKQLISYFEFIYLKVSSGETIDVIYFDFVKAFDKIPIQKLISSLKKAGIRGKLLKIITVILSNRKFLVKVNSTFSNLDDATSGVPQGSVLGPIYFIIFIAELSQRLNLHDNIIHLLFADDLKLLYSYSPKNFENSTLQNAITDINDWCKENSMDLSVPKTHHIQFGKPNEAAIYFIDNNQIIKAENVRDLGVFISKNLSFSQHVDRIVSNATKKLFSITKKVITNDRDILIKIFNTYVRPNLEYCSPLFNIPKLKLIKKLESPQKKFTWILYRRIYGFYSKIPSYEERLKLFNMDSLLDRRNVADALIAHDLVLNHQNDNIISLHYNDHGKTRAEGNYNYYGKIKKSFLSYHFSSRMAVKLNNSKIILKDHSTDSIRLKLTTNKKKNLIQ</sequence>
<evidence type="ECO:0000313" key="2">
    <source>
        <dbReference type="Proteomes" id="UP000887577"/>
    </source>
</evidence>
<accession>A0A914YHH1</accession>